<dbReference type="AlphaFoldDB" id="A0A511KBI5"/>
<dbReference type="Proteomes" id="UP000321518">
    <property type="component" value="Unassembled WGS sequence"/>
</dbReference>
<feature type="compositionally biased region" description="Polar residues" evidence="1">
    <location>
        <begin position="361"/>
        <end position="379"/>
    </location>
</feature>
<feature type="compositionally biased region" description="Low complexity" evidence="1">
    <location>
        <begin position="311"/>
        <end position="360"/>
    </location>
</feature>
<protein>
    <submittedName>
        <fullName evidence="2">Uncharacterized protein</fullName>
    </submittedName>
</protein>
<proteinExistence type="predicted"/>
<feature type="compositionally biased region" description="Pro residues" evidence="1">
    <location>
        <begin position="278"/>
        <end position="290"/>
    </location>
</feature>
<feature type="region of interest" description="Disordered" evidence="1">
    <location>
        <begin position="217"/>
        <end position="509"/>
    </location>
</feature>
<feature type="compositionally biased region" description="Low complexity" evidence="1">
    <location>
        <begin position="291"/>
        <end position="300"/>
    </location>
</feature>
<reference evidence="2 3" key="1">
    <citation type="submission" date="2019-07" db="EMBL/GenBank/DDBJ databases">
        <title>Rhodotorula toruloides NBRC10032 genome sequencing.</title>
        <authorList>
            <person name="Shida Y."/>
            <person name="Takaku H."/>
            <person name="Ogasawara W."/>
            <person name="Mori K."/>
        </authorList>
    </citation>
    <scope>NUCLEOTIDE SEQUENCE [LARGE SCALE GENOMIC DNA]</scope>
    <source>
        <strain evidence="2 3">NBRC10032</strain>
    </source>
</reference>
<feature type="compositionally biased region" description="Polar residues" evidence="1">
    <location>
        <begin position="301"/>
        <end position="310"/>
    </location>
</feature>
<organism evidence="2 3">
    <name type="scientific">Rhodotorula toruloides</name>
    <name type="common">Yeast</name>
    <name type="synonym">Rhodosporidium toruloides</name>
    <dbReference type="NCBI Taxonomy" id="5286"/>
    <lineage>
        <taxon>Eukaryota</taxon>
        <taxon>Fungi</taxon>
        <taxon>Dikarya</taxon>
        <taxon>Basidiomycota</taxon>
        <taxon>Pucciniomycotina</taxon>
        <taxon>Microbotryomycetes</taxon>
        <taxon>Sporidiobolales</taxon>
        <taxon>Sporidiobolaceae</taxon>
        <taxon>Rhodotorula</taxon>
    </lineage>
</organism>
<gene>
    <name evidence="2" type="ORF">Rt10032_c04g1764</name>
</gene>
<evidence type="ECO:0000313" key="3">
    <source>
        <dbReference type="Proteomes" id="UP000321518"/>
    </source>
</evidence>
<accession>A0A511KBI5</accession>
<feature type="compositionally biased region" description="Low complexity" evidence="1">
    <location>
        <begin position="382"/>
        <end position="400"/>
    </location>
</feature>
<evidence type="ECO:0000256" key="1">
    <source>
        <dbReference type="SAM" id="MobiDB-lite"/>
    </source>
</evidence>
<name>A0A511KBI5_RHOTO</name>
<dbReference type="OrthoDB" id="2529519at2759"/>
<feature type="compositionally biased region" description="Low complexity" evidence="1">
    <location>
        <begin position="439"/>
        <end position="450"/>
    </location>
</feature>
<dbReference type="EMBL" id="BJWK01000004">
    <property type="protein sequence ID" value="GEM07747.1"/>
    <property type="molecule type" value="Genomic_DNA"/>
</dbReference>
<feature type="compositionally biased region" description="Polar residues" evidence="1">
    <location>
        <begin position="217"/>
        <end position="234"/>
    </location>
</feature>
<evidence type="ECO:0000313" key="2">
    <source>
        <dbReference type="EMBL" id="GEM07747.1"/>
    </source>
</evidence>
<sequence length="509" mass="54577">MAFPYFDPADFATVSPSASFASASTSSSTPWVDASSSPYSSSSAIALQASSSRTSLWTASSASDDEEQRCLDLLDQLEAEVTKLGGDGQKARKRASRIVGGRIAFPVEQGDVFGEFRGFGAKSFSNATSEAAAYRDLHSTRSTATLRPAHSPRYRRSRRLSFTQTDLADLDIDAILDAYSEDGSLPPISLDGPLHRPQCSPLRGVKSHAHLGAHDAYTQSIFQRPGTSQSSSLTLPMMSRNPTDELFPHRRVAPFPAIQRKKSVASVRSNPRARAPSDVPPPLPHLPPTPHHASSPSARSNRTFTSFARQSTYSNSSSGSYTPSSPNPSARSAAMRGSLSRDSQYSNSSTTSASSHSGNSFRWSVTTSSTAPSTEYSDNCSRRGSASGSVSSSACGGISSPTTRSAATMGRSPRFVAPVEESEDEQAQHDLPVSRRRPSQAQLRSRQRQQGGDLDDETRQRVDKGGLISWEDFANELDALPPPPPLPRQFLPSAPSRPTPPPAERLCSG</sequence>
<comment type="caution">
    <text evidence="2">The sequence shown here is derived from an EMBL/GenBank/DDBJ whole genome shotgun (WGS) entry which is preliminary data.</text>
</comment>